<evidence type="ECO:0000256" key="3">
    <source>
        <dbReference type="ARBA" id="ARBA00022840"/>
    </source>
</evidence>
<dbReference type="Gene3D" id="3.40.50.300">
    <property type="entry name" value="P-loop containing nucleotide triphosphate hydrolases"/>
    <property type="match status" value="1"/>
</dbReference>
<dbReference type="Gene3D" id="1.10.8.60">
    <property type="match status" value="1"/>
</dbReference>
<dbReference type="InterPro" id="IPR003593">
    <property type="entry name" value="AAA+_ATPase"/>
</dbReference>
<protein>
    <submittedName>
        <fullName evidence="6">26S protease regulatory subunit</fullName>
    </submittedName>
</protein>
<keyword evidence="4" id="KW-0175">Coiled coil</keyword>
<keyword evidence="3" id="KW-0067">ATP-binding</keyword>
<reference evidence="6 7" key="1">
    <citation type="submission" date="2020-02" db="EMBL/GenBank/DDBJ databases">
        <authorList>
            <person name="Li X.-J."/>
            <person name="Feng X.-M."/>
        </authorList>
    </citation>
    <scope>NUCLEOTIDE SEQUENCE [LARGE SCALE GENOMIC DNA]</scope>
    <source>
        <strain evidence="6 7">CGMCC 4.7225</strain>
    </source>
</reference>
<evidence type="ECO:0000256" key="4">
    <source>
        <dbReference type="ARBA" id="ARBA00023054"/>
    </source>
</evidence>
<keyword evidence="7" id="KW-1185">Reference proteome</keyword>
<dbReference type="FunFam" id="3.40.50.300:FF:001025">
    <property type="entry name" value="ATPase family, AAA domain-containing 2B"/>
    <property type="match status" value="1"/>
</dbReference>
<comment type="caution">
    <text evidence="6">The sequence shown here is derived from an EMBL/GenBank/DDBJ whole genome shotgun (WGS) entry which is preliminary data.</text>
</comment>
<comment type="similarity">
    <text evidence="1">Belongs to the AAA ATPase family.</text>
</comment>
<dbReference type="InterPro" id="IPR027417">
    <property type="entry name" value="P-loop_NTPase"/>
</dbReference>
<dbReference type="SMART" id="SM00382">
    <property type="entry name" value="AAA"/>
    <property type="match status" value="1"/>
</dbReference>
<evidence type="ECO:0000259" key="5">
    <source>
        <dbReference type="SMART" id="SM00382"/>
    </source>
</evidence>
<gene>
    <name evidence="6" type="ORF">G1H11_16115</name>
</gene>
<feature type="domain" description="AAA+ ATPase" evidence="5">
    <location>
        <begin position="245"/>
        <end position="382"/>
    </location>
</feature>
<accession>A0A6N9YPD5</accession>
<name>A0A6N9YPD5_9ACTN</name>
<evidence type="ECO:0000256" key="2">
    <source>
        <dbReference type="ARBA" id="ARBA00022741"/>
    </source>
</evidence>
<dbReference type="GO" id="GO:0006508">
    <property type="term" value="P:proteolysis"/>
    <property type="evidence" value="ECO:0007669"/>
    <property type="project" value="UniProtKB-KW"/>
</dbReference>
<keyword evidence="6" id="KW-0378">Hydrolase</keyword>
<dbReference type="GO" id="GO:0005524">
    <property type="term" value="F:ATP binding"/>
    <property type="evidence" value="ECO:0007669"/>
    <property type="project" value="UniProtKB-KW"/>
</dbReference>
<dbReference type="PROSITE" id="PS00675">
    <property type="entry name" value="SIGMA54_INTERACT_1"/>
    <property type="match status" value="1"/>
</dbReference>
<dbReference type="EMBL" id="JAAGOB010000008">
    <property type="protein sequence ID" value="NED96834.1"/>
    <property type="molecule type" value="Genomic_DNA"/>
</dbReference>
<organism evidence="6 7">
    <name type="scientific">Phytoactinopolyspora alkaliphila</name>
    <dbReference type="NCBI Taxonomy" id="1783498"/>
    <lineage>
        <taxon>Bacteria</taxon>
        <taxon>Bacillati</taxon>
        <taxon>Actinomycetota</taxon>
        <taxon>Actinomycetes</taxon>
        <taxon>Jiangellales</taxon>
        <taxon>Jiangellaceae</taxon>
        <taxon>Phytoactinopolyspora</taxon>
    </lineage>
</organism>
<evidence type="ECO:0000256" key="1">
    <source>
        <dbReference type="ARBA" id="ARBA00006914"/>
    </source>
</evidence>
<sequence length="464" mass="50950">MSPTAGALATVAFVDNEDDLLWVRYANGNAGFLDPHDGPDVEVGSILLVSLEDGSFVEAPIEVFPRGSETGSLATVVLAAPGETYWVRYTGGGYGPLHRDGGPEVAIGAVILVSGSTFVRAPDGLLPPPKNGIGVVRRVEETRSLVETDHSLLWLPHEGVIDWKEWSTVELSETGIVKELDERPLRYRDDPPAATAVHSRFRVDPSKVTETFDGIEGLDGQIAELRQIIEMMHNTEALKEKGMLPIRGLLLAGESGTGKTMLARALANEANAVYFHVRGPEIASKWVNESEEMLRALMDEADSLDRAVVFFDEIDSLGGARSSTAHEMSNKLITQFLALLDGFDEKPGRALIVGATNRPDALDPTMLRSGRFDRRIDFELPTIDAREAILQATSPKDLAEDIDVRRLATLTETWCSADLRALWTRAFQFARSEGRKQILDLDCEVAIERIARQVLARRTQIARI</sequence>
<dbReference type="RefSeq" id="WP_163819611.1">
    <property type="nucleotide sequence ID" value="NZ_JAAGOB010000008.1"/>
</dbReference>
<evidence type="ECO:0000313" key="7">
    <source>
        <dbReference type="Proteomes" id="UP000469185"/>
    </source>
</evidence>
<dbReference type="SUPFAM" id="SSF52540">
    <property type="entry name" value="P-loop containing nucleoside triphosphate hydrolases"/>
    <property type="match status" value="1"/>
</dbReference>
<dbReference type="InterPro" id="IPR025662">
    <property type="entry name" value="Sigma_54_int_dom_ATP-bd_1"/>
</dbReference>
<dbReference type="Pfam" id="PF00004">
    <property type="entry name" value="AAA"/>
    <property type="match status" value="1"/>
</dbReference>
<dbReference type="InterPro" id="IPR003959">
    <property type="entry name" value="ATPase_AAA_core"/>
</dbReference>
<keyword evidence="6" id="KW-0645">Protease</keyword>
<dbReference type="Proteomes" id="UP000469185">
    <property type="component" value="Unassembled WGS sequence"/>
</dbReference>
<evidence type="ECO:0000313" key="6">
    <source>
        <dbReference type="EMBL" id="NED96834.1"/>
    </source>
</evidence>
<dbReference type="InterPro" id="IPR050221">
    <property type="entry name" value="26S_Proteasome_ATPase"/>
</dbReference>
<dbReference type="AlphaFoldDB" id="A0A6N9YPD5"/>
<dbReference type="PANTHER" id="PTHR23073">
    <property type="entry name" value="26S PROTEASOME REGULATORY SUBUNIT"/>
    <property type="match status" value="1"/>
</dbReference>
<dbReference type="GO" id="GO:0016887">
    <property type="term" value="F:ATP hydrolysis activity"/>
    <property type="evidence" value="ECO:0007669"/>
    <property type="project" value="InterPro"/>
</dbReference>
<dbReference type="GO" id="GO:0008233">
    <property type="term" value="F:peptidase activity"/>
    <property type="evidence" value="ECO:0007669"/>
    <property type="project" value="UniProtKB-KW"/>
</dbReference>
<proteinExistence type="inferred from homology"/>
<keyword evidence="2" id="KW-0547">Nucleotide-binding</keyword>